<reference evidence="3" key="1">
    <citation type="journal article" date="2014" name="Int. J. Syst. Evol. Microbiol.">
        <title>Complete genome sequence of Corynebacterium casei LMG S-19264T (=DSM 44701T), isolated from a smear-ripened cheese.</title>
        <authorList>
            <consortium name="US DOE Joint Genome Institute (JGI-PGF)"/>
            <person name="Walter F."/>
            <person name="Albersmeier A."/>
            <person name="Kalinowski J."/>
            <person name="Ruckert C."/>
        </authorList>
    </citation>
    <scope>NUCLEOTIDE SEQUENCE</scope>
    <source>
        <strain evidence="3">CGMCC 1.12408</strain>
    </source>
</reference>
<dbReference type="Proteomes" id="UP000613512">
    <property type="component" value="Unassembled WGS sequence"/>
</dbReference>
<dbReference type="Pfam" id="PF04754">
    <property type="entry name" value="Transposase_31"/>
    <property type="match status" value="1"/>
</dbReference>
<dbReference type="PANTHER" id="PTHR34611:SF2">
    <property type="entry name" value="INACTIVE RECOMBINATION-PROMOTING NUCLEASE-LIKE PROTEIN RPNE-RELATED"/>
    <property type="match status" value="1"/>
</dbReference>
<feature type="domain" description="Transposase (putative) YhgA-like" evidence="2">
    <location>
        <begin position="31"/>
        <end position="100"/>
    </location>
</feature>
<accession>A0A916WC07</accession>
<dbReference type="PANTHER" id="PTHR34611">
    <property type="match status" value="1"/>
</dbReference>
<protein>
    <recommendedName>
        <fullName evidence="2">Transposase (putative) YhgA-like domain-containing protein</fullName>
    </recommendedName>
</protein>
<organism evidence="3 4">
    <name type="scientific">Ornithinibacillus halotolerans</name>
    <dbReference type="NCBI Taxonomy" id="1274357"/>
    <lineage>
        <taxon>Bacteria</taxon>
        <taxon>Bacillati</taxon>
        <taxon>Bacillota</taxon>
        <taxon>Bacilli</taxon>
        <taxon>Bacillales</taxon>
        <taxon>Bacillaceae</taxon>
        <taxon>Ornithinibacillus</taxon>
    </lineage>
</organism>
<reference evidence="3" key="2">
    <citation type="submission" date="2020-09" db="EMBL/GenBank/DDBJ databases">
        <authorList>
            <person name="Sun Q."/>
            <person name="Zhou Y."/>
        </authorList>
    </citation>
    <scope>NUCLEOTIDE SEQUENCE</scope>
    <source>
        <strain evidence="3">CGMCC 1.12408</strain>
    </source>
</reference>
<keyword evidence="4" id="KW-1185">Reference proteome</keyword>
<feature type="region of interest" description="Disordered" evidence="1">
    <location>
        <begin position="1"/>
        <end position="25"/>
    </location>
</feature>
<dbReference type="AlphaFoldDB" id="A0A916WC07"/>
<evidence type="ECO:0000313" key="4">
    <source>
        <dbReference type="Proteomes" id="UP000613512"/>
    </source>
</evidence>
<dbReference type="InterPro" id="IPR051699">
    <property type="entry name" value="Rpn/YhgA-like_nuclease"/>
</dbReference>
<gene>
    <name evidence="3" type="ORF">GCM10008025_32540</name>
</gene>
<dbReference type="GO" id="GO:1990238">
    <property type="term" value="F:double-stranded DNA endonuclease activity"/>
    <property type="evidence" value="ECO:0007669"/>
    <property type="project" value="TreeGrafter"/>
</dbReference>
<comment type="caution">
    <text evidence="3">The sequence shown here is derived from an EMBL/GenBank/DDBJ whole genome shotgun (WGS) entry which is preliminary data.</text>
</comment>
<sequence length="134" mass="15900">MPLTMQTSPSNVMETPSDYKKKSEFPSKVNQHHDNLFKETFGDLEVTRDFFKNYLPEEILGLIDVETIETRKDSFIEEELIDVYEDLLFSAKLNDEDCYLNIHLISEIPYLISVIWYVNTKLNIIFKEYWIGYT</sequence>
<name>A0A916WC07_9BACI</name>
<dbReference type="RefSeq" id="WP_188385734.1">
    <property type="nucleotide sequence ID" value="NZ_BMEY01000020.1"/>
</dbReference>
<dbReference type="GO" id="GO:0006310">
    <property type="term" value="P:DNA recombination"/>
    <property type="evidence" value="ECO:0007669"/>
    <property type="project" value="TreeGrafter"/>
</dbReference>
<evidence type="ECO:0000259" key="2">
    <source>
        <dbReference type="Pfam" id="PF04754"/>
    </source>
</evidence>
<dbReference type="InterPro" id="IPR006842">
    <property type="entry name" value="Transposase_31"/>
</dbReference>
<dbReference type="EMBL" id="BMEY01000020">
    <property type="protein sequence ID" value="GGA87185.1"/>
    <property type="molecule type" value="Genomic_DNA"/>
</dbReference>
<evidence type="ECO:0000313" key="3">
    <source>
        <dbReference type="EMBL" id="GGA87185.1"/>
    </source>
</evidence>
<proteinExistence type="predicted"/>
<feature type="compositionally biased region" description="Polar residues" evidence="1">
    <location>
        <begin position="1"/>
        <end position="14"/>
    </location>
</feature>
<evidence type="ECO:0000256" key="1">
    <source>
        <dbReference type="SAM" id="MobiDB-lite"/>
    </source>
</evidence>